<gene>
    <name evidence="1" type="ORF">UFOPK3564_02313</name>
</gene>
<name>A0A6J7IG03_9ZZZZ</name>
<dbReference type="EMBL" id="CAFBMK010000156">
    <property type="protein sequence ID" value="CAB4929860.1"/>
    <property type="molecule type" value="Genomic_DNA"/>
</dbReference>
<sequence length="151" mass="16391">MHLAHYLTLLQTAERDLASALRAVAEAHHEEPAVQDTARLTAGWADEHAERLQAFVDRYAPLAPDAPEELHVDLFRGPRTGGLAYLRDLHDLVLQATTCDVSWTLVGQAAKGARDEELTAAVRACDGETGRTLAWLTTLLKTSATQALVVA</sequence>
<accession>A0A6J7IG03</accession>
<protein>
    <submittedName>
        <fullName evidence="1">Unannotated protein</fullName>
    </submittedName>
</protein>
<dbReference type="AlphaFoldDB" id="A0A6J7IG03"/>
<evidence type="ECO:0000313" key="1">
    <source>
        <dbReference type="EMBL" id="CAB4929860.1"/>
    </source>
</evidence>
<proteinExistence type="predicted"/>
<organism evidence="1">
    <name type="scientific">freshwater metagenome</name>
    <dbReference type="NCBI Taxonomy" id="449393"/>
    <lineage>
        <taxon>unclassified sequences</taxon>
        <taxon>metagenomes</taxon>
        <taxon>ecological metagenomes</taxon>
    </lineage>
</organism>
<reference evidence="1" key="1">
    <citation type="submission" date="2020-05" db="EMBL/GenBank/DDBJ databases">
        <authorList>
            <person name="Chiriac C."/>
            <person name="Salcher M."/>
            <person name="Ghai R."/>
            <person name="Kavagutti S V."/>
        </authorList>
    </citation>
    <scope>NUCLEOTIDE SEQUENCE</scope>
</reference>